<proteinExistence type="predicted"/>
<dbReference type="EMBL" id="LAZR01044858">
    <property type="protein sequence ID" value="KKL03611.1"/>
    <property type="molecule type" value="Genomic_DNA"/>
</dbReference>
<evidence type="ECO:0000313" key="1">
    <source>
        <dbReference type="EMBL" id="KKL03611.1"/>
    </source>
</evidence>
<comment type="caution">
    <text evidence="1">The sequence shown here is derived from an EMBL/GenBank/DDBJ whole genome shotgun (WGS) entry which is preliminary data.</text>
</comment>
<organism evidence="1">
    <name type="scientific">marine sediment metagenome</name>
    <dbReference type="NCBI Taxonomy" id="412755"/>
    <lineage>
        <taxon>unclassified sequences</taxon>
        <taxon>metagenomes</taxon>
        <taxon>ecological metagenomes</taxon>
    </lineage>
</organism>
<gene>
    <name evidence="1" type="ORF">LCGC14_2624420</name>
</gene>
<sequence length="51" mass="5565">MSKIRRINYICGAGAGKSVLANYTRAILSFKGYNIELVSQLPTDKICGLES</sequence>
<dbReference type="AlphaFoldDB" id="A0A0F9CD46"/>
<name>A0A0F9CD46_9ZZZZ</name>
<accession>A0A0F9CD46</accession>
<reference evidence="1" key="1">
    <citation type="journal article" date="2015" name="Nature">
        <title>Complex archaea that bridge the gap between prokaryotes and eukaryotes.</title>
        <authorList>
            <person name="Spang A."/>
            <person name="Saw J.H."/>
            <person name="Jorgensen S.L."/>
            <person name="Zaremba-Niedzwiedzka K."/>
            <person name="Martijn J."/>
            <person name="Lind A.E."/>
            <person name="van Eijk R."/>
            <person name="Schleper C."/>
            <person name="Guy L."/>
            <person name="Ettema T.J."/>
        </authorList>
    </citation>
    <scope>NUCLEOTIDE SEQUENCE</scope>
</reference>
<protein>
    <submittedName>
        <fullName evidence="1">Uncharacterized protein</fullName>
    </submittedName>
</protein>